<evidence type="ECO:0000259" key="5">
    <source>
        <dbReference type="Pfam" id="PF00135"/>
    </source>
</evidence>
<dbReference type="PROSITE" id="PS51257">
    <property type="entry name" value="PROKAR_LIPOPROTEIN"/>
    <property type="match status" value="1"/>
</dbReference>
<sequence>MRELNFLGAVLVAACLLIGCAPRRPGEVPALVHAPDARAEVVQTTAGPVRGVASAQGRAFLGVPFAAPPVGALRFRAPQPPAAWTQVRDATQAGPACLPRYSFGQKHVSEDCLTLNVYAPPGPAAAHPRAVMVWIYGGALELGSNVDYDLSALAARQDVIVVAPNYRLGVFGFFAHPGLRGEGEGAYALLDQQAALRWVQRNIAAFGGDAHNVTVFGESAGAWSICYQLASPGAAGLFQRAILQSGSCLASDSSVPQREAESGGVRMAQRLGCARAPHVAACLRALPAETLADAVPQRRGLTGSDAWAPMSGGQALPLPPAAAIASGRHAQVPVLMGTNRDEGRLFAQLLSYIGKLNLRGGYEARVQRMHASPAPVLTQYAAVAAQSRWEAFADIVTDGGFACPTRRLGQALRTHAPVYAYEFDDPHAPYGLLRLPFSPALGAFHASELVYLFQRPWVLSGRAQFSPAQQAFANTVQDYWGAFARTGDPNGGGRPRWPLFDGDTPLTLSPHRIGATPDFVQRHRCAFWDARADTATTSGAAIVAVTGRSVRCDRHPHSNATGTHHVRIVFPFLRTGAPAQRASRARVRPGLLEPGSGPACARAGNPGAATRSAIGHAADRHRRDVRQWPL</sequence>
<dbReference type="Pfam" id="PF00135">
    <property type="entry name" value="COesterase"/>
    <property type="match status" value="1"/>
</dbReference>
<dbReference type="PANTHER" id="PTHR43918:SF4">
    <property type="entry name" value="CARBOXYLIC ESTER HYDROLASE"/>
    <property type="match status" value="1"/>
</dbReference>
<name>A0AAW3U8K4_XANEU</name>
<evidence type="ECO:0000256" key="1">
    <source>
        <dbReference type="ARBA" id="ARBA00005964"/>
    </source>
</evidence>
<dbReference type="PROSITE" id="PS00941">
    <property type="entry name" value="CARBOXYLESTERASE_B_2"/>
    <property type="match status" value="1"/>
</dbReference>
<dbReference type="GO" id="GO:0052689">
    <property type="term" value="F:carboxylic ester hydrolase activity"/>
    <property type="evidence" value="ECO:0007669"/>
    <property type="project" value="TreeGrafter"/>
</dbReference>
<comment type="similarity">
    <text evidence="1 3">Belongs to the type-B carboxylesterase/lipase family.</text>
</comment>
<evidence type="ECO:0000256" key="3">
    <source>
        <dbReference type="RuleBase" id="RU361235"/>
    </source>
</evidence>
<protein>
    <recommendedName>
        <fullName evidence="3">Carboxylic ester hydrolase</fullName>
        <ecNumber evidence="3">3.1.1.-</ecNumber>
    </recommendedName>
</protein>
<dbReference type="Gene3D" id="3.40.50.1820">
    <property type="entry name" value="alpha/beta hydrolase"/>
    <property type="match status" value="1"/>
</dbReference>
<evidence type="ECO:0000313" key="6">
    <source>
        <dbReference type="EMBL" id="MBB4724850.1"/>
    </source>
</evidence>
<dbReference type="PROSITE" id="PS00122">
    <property type="entry name" value="CARBOXYLESTERASE_B_1"/>
    <property type="match status" value="1"/>
</dbReference>
<reference evidence="6 7" key="1">
    <citation type="submission" date="2020-08" db="EMBL/GenBank/DDBJ databases">
        <title>Studying the diversity of plant-associated saprophytic bacteria and their role in host health and plant-pathogen interactions.</title>
        <authorList>
            <person name="Potnis N."/>
        </authorList>
    </citation>
    <scope>NUCLEOTIDE SEQUENCE [LARGE SCALE GENOMIC DNA]</scope>
    <source>
        <strain evidence="6 7">CFBP 7922</strain>
    </source>
</reference>
<evidence type="ECO:0000256" key="2">
    <source>
        <dbReference type="ARBA" id="ARBA00022801"/>
    </source>
</evidence>
<accession>A0AAW3U8K4</accession>
<dbReference type="InterPro" id="IPR029058">
    <property type="entry name" value="AB_hydrolase_fold"/>
</dbReference>
<dbReference type="Proteomes" id="UP000576603">
    <property type="component" value="Unassembled WGS sequence"/>
</dbReference>
<dbReference type="InterPro" id="IPR050654">
    <property type="entry name" value="AChE-related_enzymes"/>
</dbReference>
<dbReference type="PANTHER" id="PTHR43918">
    <property type="entry name" value="ACETYLCHOLINESTERASE"/>
    <property type="match status" value="1"/>
</dbReference>
<dbReference type="SUPFAM" id="SSF53474">
    <property type="entry name" value="alpha/beta-Hydrolases"/>
    <property type="match status" value="1"/>
</dbReference>
<dbReference type="EMBL" id="JACHNL010000007">
    <property type="protein sequence ID" value="MBB4724850.1"/>
    <property type="molecule type" value="Genomic_DNA"/>
</dbReference>
<organism evidence="6 7">
    <name type="scientific">Xanthomonas euvesicatoria</name>
    <dbReference type="NCBI Taxonomy" id="456327"/>
    <lineage>
        <taxon>Bacteria</taxon>
        <taxon>Pseudomonadati</taxon>
        <taxon>Pseudomonadota</taxon>
        <taxon>Gammaproteobacteria</taxon>
        <taxon>Lysobacterales</taxon>
        <taxon>Lysobacteraceae</taxon>
        <taxon>Xanthomonas</taxon>
    </lineage>
</organism>
<evidence type="ECO:0000256" key="4">
    <source>
        <dbReference type="SAM" id="MobiDB-lite"/>
    </source>
</evidence>
<dbReference type="InterPro" id="IPR002018">
    <property type="entry name" value="CarbesteraseB"/>
</dbReference>
<gene>
    <name evidence="6" type="ORF">FHY32_003228</name>
</gene>
<feature type="region of interest" description="Disordered" evidence="4">
    <location>
        <begin position="589"/>
        <end position="630"/>
    </location>
</feature>
<feature type="domain" description="Carboxylesterase type B" evidence="5">
    <location>
        <begin position="40"/>
        <end position="528"/>
    </location>
</feature>
<keyword evidence="2 3" id="KW-0378">Hydrolase</keyword>
<proteinExistence type="inferred from homology"/>
<dbReference type="InterPro" id="IPR019826">
    <property type="entry name" value="Carboxylesterase_B_AS"/>
</dbReference>
<evidence type="ECO:0000313" key="7">
    <source>
        <dbReference type="Proteomes" id="UP000576603"/>
    </source>
</evidence>
<dbReference type="InterPro" id="IPR019819">
    <property type="entry name" value="Carboxylesterase_B_CS"/>
</dbReference>
<dbReference type="AlphaFoldDB" id="A0AAW3U8K4"/>
<dbReference type="EC" id="3.1.1.-" evidence="3"/>
<feature type="compositionally biased region" description="Basic and acidic residues" evidence="4">
    <location>
        <begin position="617"/>
        <end position="630"/>
    </location>
</feature>
<comment type="caution">
    <text evidence="6">The sequence shown here is derived from an EMBL/GenBank/DDBJ whole genome shotgun (WGS) entry which is preliminary data.</text>
</comment>